<gene>
    <name evidence="1" type="ORF">ENR64_03715</name>
</gene>
<organism evidence="1">
    <name type="scientific">Oscillatoriales cyanobacterium SpSt-418</name>
    <dbReference type="NCBI Taxonomy" id="2282169"/>
    <lineage>
        <taxon>Bacteria</taxon>
        <taxon>Bacillati</taxon>
        <taxon>Cyanobacteriota</taxon>
        <taxon>Cyanophyceae</taxon>
        <taxon>Oscillatoriophycideae</taxon>
        <taxon>Oscillatoriales</taxon>
    </lineage>
</organism>
<sequence length="99" mass="11249">MTGTNPAATGEQRRSKYARTPTEYAVHLLIQGGHREEVRFQTIQEFQKWYSGELVPKASSDDFITVPIKNVQGEYMVLRPSSVLGIRVEPVFSSSVERY</sequence>
<protein>
    <submittedName>
        <fullName evidence="1">Uncharacterized protein</fullName>
    </submittedName>
</protein>
<proteinExistence type="predicted"/>
<dbReference type="EMBL" id="DSRU01000048">
    <property type="protein sequence ID" value="HFM96869.1"/>
    <property type="molecule type" value="Genomic_DNA"/>
</dbReference>
<name>A0A7C3KBA6_9CYAN</name>
<accession>A0A7C3KBA6</accession>
<evidence type="ECO:0000313" key="1">
    <source>
        <dbReference type="EMBL" id="HFM96869.1"/>
    </source>
</evidence>
<reference evidence="1" key="1">
    <citation type="journal article" date="2020" name="mSystems">
        <title>Genome- and Community-Level Interaction Insights into Carbon Utilization and Element Cycling Functions of Hydrothermarchaeota in Hydrothermal Sediment.</title>
        <authorList>
            <person name="Zhou Z."/>
            <person name="Liu Y."/>
            <person name="Xu W."/>
            <person name="Pan J."/>
            <person name="Luo Z.H."/>
            <person name="Li M."/>
        </authorList>
    </citation>
    <scope>NUCLEOTIDE SEQUENCE [LARGE SCALE GENOMIC DNA]</scope>
    <source>
        <strain evidence="1">SpSt-418</strain>
    </source>
</reference>
<comment type="caution">
    <text evidence="1">The sequence shown here is derived from an EMBL/GenBank/DDBJ whole genome shotgun (WGS) entry which is preliminary data.</text>
</comment>
<dbReference type="AlphaFoldDB" id="A0A7C3KBA6"/>